<evidence type="ECO:0000256" key="2">
    <source>
        <dbReference type="SAM" id="SignalP"/>
    </source>
</evidence>
<dbReference type="InterPro" id="IPR032861">
    <property type="entry name" value="TAXi_N"/>
</dbReference>
<dbReference type="PROSITE" id="PS51767">
    <property type="entry name" value="PEPTIDASE_A1"/>
    <property type="match status" value="1"/>
</dbReference>
<dbReference type="Pfam" id="PF14543">
    <property type="entry name" value="TAXi_N"/>
    <property type="match status" value="1"/>
</dbReference>
<dbReference type="InterPro" id="IPR001461">
    <property type="entry name" value="Aspartic_peptidase_A1"/>
</dbReference>
<dbReference type="SUPFAM" id="SSF50630">
    <property type="entry name" value="Acid proteases"/>
    <property type="match status" value="1"/>
</dbReference>
<evidence type="ECO:0000259" key="3">
    <source>
        <dbReference type="PROSITE" id="PS51767"/>
    </source>
</evidence>
<organism evidence="4 5">
    <name type="scientific">Momordica charantia</name>
    <name type="common">Bitter gourd</name>
    <name type="synonym">Balsam pear</name>
    <dbReference type="NCBI Taxonomy" id="3673"/>
    <lineage>
        <taxon>Eukaryota</taxon>
        <taxon>Viridiplantae</taxon>
        <taxon>Streptophyta</taxon>
        <taxon>Embryophyta</taxon>
        <taxon>Tracheophyta</taxon>
        <taxon>Spermatophyta</taxon>
        <taxon>Magnoliopsida</taxon>
        <taxon>eudicotyledons</taxon>
        <taxon>Gunneridae</taxon>
        <taxon>Pentapetalae</taxon>
        <taxon>rosids</taxon>
        <taxon>fabids</taxon>
        <taxon>Cucurbitales</taxon>
        <taxon>Cucurbitaceae</taxon>
        <taxon>Momordiceae</taxon>
        <taxon>Momordica</taxon>
    </lineage>
</organism>
<name>A0A6J1CC01_MOMCH</name>
<dbReference type="Proteomes" id="UP000504603">
    <property type="component" value="Unplaced"/>
</dbReference>
<feature type="signal peptide" evidence="2">
    <location>
        <begin position="1"/>
        <end position="19"/>
    </location>
</feature>
<evidence type="ECO:0000313" key="4">
    <source>
        <dbReference type="Proteomes" id="UP000504603"/>
    </source>
</evidence>
<reference evidence="5" key="1">
    <citation type="submission" date="2025-08" db="UniProtKB">
        <authorList>
            <consortium name="RefSeq"/>
        </authorList>
    </citation>
    <scope>IDENTIFICATION</scope>
</reference>
<keyword evidence="2" id="KW-0732">Signal</keyword>
<dbReference type="GeneID" id="111009833"/>
<dbReference type="GO" id="GO:0006508">
    <property type="term" value="P:proteolysis"/>
    <property type="evidence" value="ECO:0007669"/>
    <property type="project" value="InterPro"/>
</dbReference>
<proteinExistence type="inferred from homology"/>
<dbReference type="RefSeq" id="XP_022138742.1">
    <property type="nucleotide sequence ID" value="XM_022283050.1"/>
</dbReference>
<dbReference type="AlphaFoldDB" id="A0A6J1CC01"/>
<gene>
    <name evidence="5" type="primary">LOC111009833</name>
</gene>
<dbReference type="InterPro" id="IPR033121">
    <property type="entry name" value="PEPTIDASE_A1"/>
</dbReference>
<feature type="chain" id="PRO_5026822766" evidence="2">
    <location>
        <begin position="20"/>
        <end position="129"/>
    </location>
</feature>
<dbReference type="KEGG" id="mcha:111009833"/>
<dbReference type="InterPro" id="IPR021109">
    <property type="entry name" value="Peptidase_aspartic_dom_sf"/>
</dbReference>
<dbReference type="GO" id="GO:0004190">
    <property type="term" value="F:aspartic-type endopeptidase activity"/>
    <property type="evidence" value="ECO:0007669"/>
    <property type="project" value="InterPro"/>
</dbReference>
<comment type="similarity">
    <text evidence="1">Belongs to the peptidase A1 family.</text>
</comment>
<protein>
    <submittedName>
        <fullName evidence="5">Uncharacterized protein LOC111009833</fullName>
    </submittedName>
</protein>
<accession>A0A6J1CC01</accession>
<dbReference type="Gene3D" id="2.40.70.10">
    <property type="entry name" value="Acid Proteases"/>
    <property type="match status" value="1"/>
</dbReference>
<evidence type="ECO:0000313" key="5">
    <source>
        <dbReference type="RefSeq" id="XP_022138742.1"/>
    </source>
</evidence>
<feature type="domain" description="Peptidase A1" evidence="3">
    <location>
        <begin position="33"/>
        <end position="129"/>
    </location>
</feature>
<feature type="non-terminal residue" evidence="5">
    <location>
        <position position="129"/>
    </location>
</feature>
<dbReference type="PANTHER" id="PTHR47965:SF46">
    <property type="entry name" value="BASIC 7S GLOBULIN-LIKE"/>
    <property type="match status" value="1"/>
</dbReference>
<dbReference type="OrthoDB" id="1162128at2759"/>
<evidence type="ECO:0000256" key="1">
    <source>
        <dbReference type="ARBA" id="ARBA00007447"/>
    </source>
</evidence>
<keyword evidence="4" id="KW-1185">Reference proteome</keyword>
<dbReference type="PANTHER" id="PTHR47965">
    <property type="entry name" value="ASPARTYL PROTEASE-RELATED"/>
    <property type="match status" value="1"/>
</dbReference>
<sequence>MAAPLFALLLFFFYGCSSSLVIPVSKDPSTNQYLATVNHGSPISPIRLAVDLGGPFLWMGCDASFSGRQIPSRSIQCIAAAAGGVMDSRSGSPGGACDVTVGNPFVDSEGRSALVEDTVAVTSLVRSTT</sequence>